<dbReference type="CDD" id="cd00054">
    <property type="entry name" value="EGF_CA"/>
    <property type="match status" value="6"/>
</dbReference>
<sequence>MYIFSNIIISFLGYIAISSILTDAFRNNAEECCQTGRIQAESTKTCTTTLQSLITENNTTLSANCRFLAHICCLSNLRHYFCEEGLKTALRLIPCNDTKLESKDTYQICCKCCELGVRAGREHEDCEPVTVLDERCGEQFTNCCKKAKSLNCDSGFEMGDSGRCHDINECLSSPCANTMKCENTPGSYRCVEGCDPGYIWSLKQGECRDIDECALSRHNCSYGHRCENMPGSYRCIRERNCGTGYQVDPITQTCIDIDECEQDIDEPGYLCKNLPGTYKCAPQNCTFGEKFNAFFGRCEKIQCQPGYNVTALSKCVDINECAQKPSPCKMGERCDNTPGSYKCVQTFACANGLEMQDLQCLDIDECELGNHTCLPPATCKNTYGSFYCQCPPGFIFKYGACVDDDECGRGNSICPTNSFCRNTPGSYAVSSYKCICPSGFSLERGRQCQDIDECQLNTHHCRAEDVCVNLRGSYRCYFVDCPKGYDKLGNSRCQLSARWCNENQNDTNLRCTISKPVKIVYSFVALPAKIRVPTEIFRIRNSQLTANQHAEFDLRLINARDPYTNQTQTTFEHFQLKRFPPHNAHLSVIKELNALQEIELNIEMKIYTNNLLNSISIMKILIYVSQYDFYP</sequence>
<comment type="caution">
    <text evidence="11">Lacks conserved residue(s) required for the propagation of feature annotation.</text>
</comment>
<proteinExistence type="inferred from homology"/>
<feature type="signal peptide" evidence="12">
    <location>
        <begin position="1"/>
        <end position="24"/>
    </location>
</feature>
<dbReference type="SMART" id="SM00104">
    <property type="entry name" value="ANATO"/>
    <property type="match status" value="1"/>
</dbReference>
<keyword evidence="3" id="KW-0964">Secreted</keyword>
<organism evidence="15 16">
    <name type="scientific">Adineta steineri</name>
    <dbReference type="NCBI Taxonomy" id="433720"/>
    <lineage>
        <taxon>Eukaryota</taxon>
        <taxon>Metazoa</taxon>
        <taxon>Spiralia</taxon>
        <taxon>Gnathifera</taxon>
        <taxon>Rotifera</taxon>
        <taxon>Eurotatoria</taxon>
        <taxon>Bdelloidea</taxon>
        <taxon>Adinetida</taxon>
        <taxon>Adinetidae</taxon>
        <taxon>Adineta</taxon>
    </lineage>
</organism>
<dbReference type="SMART" id="SM00181">
    <property type="entry name" value="EGF"/>
    <property type="match status" value="6"/>
</dbReference>
<evidence type="ECO:0000256" key="1">
    <source>
        <dbReference type="ARBA" id="ARBA00004498"/>
    </source>
</evidence>
<dbReference type="AlphaFoldDB" id="A0A818YWP7"/>
<keyword evidence="7" id="KW-0677">Repeat</keyword>
<dbReference type="GO" id="GO:0005576">
    <property type="term" value="C:extracellular region"/>
    <property type="evidence" value="ECO:0007669"/>
    <property type="project" value="InterPro"/>
</dbReference>
<dbReference type="InterPro" id="IPR001881">
    <property type="entry name" value="EGF-like_Ca-bd_dom"/>
</dbReference>
<dbReference type="PROSITE" id="PS00010">
    <property type="entry name" value="ASX_HYDROXYL"/>
    <property type="match status" value="1"/>
</dbReference>
<keyword evidence="8" id="KW-0106">Calcium</keyword>
<dbReference type="InterPro" id="IPR009030">
    <property type="entry name" value="Growth_fac_rcpt_cys_sf"/>
</dbReference>
<dbReference type="PROSITE" id="PS01186">
    <property type="entry name" value="EGF_2"/>
    <property type="match status" value="1"/>
</dbReference>
<feature type="domain" description="Anaphylatoxin-like" evidence="13">
    <location>
        <begin position="112"/>
        <end position="144"/>
    </location>
</feature>
<evidence type="ECO:0000256" key="2">
    <source>
        <dbReference type="ARBA" id="ARBA00006127"/>
    </source>
</evidence>
<protein>
    <recommendedName>
        <fullName evidence="17">Fibulin-1</fullName>
    </recommendedName>
</protein>
<dbReference type="GO" id="GO:0005509">
    <property type="term" value="F:calcium ion binding"/>
    <property type="evidence" value="ECO:0007669"/>
    <property type="project" value="InterPro"/>
</dbReference>
<keyword evidence="6 12" id="KW-0732">Signal</keyword>
<evidence type="ECO:0000256" key="7">
    <source>
        <dbReference type="ARBA" id="ARBA00022737"/>
    </source>
</evidence>
<dbReference type="EMBL" id="CAJOAY010000932">
    <property type="protein sequence ID" value="CAF3762387.1"/>
    <property type="molecule type" value="Genomic_DNA"/>
</dbReference>
<dbReference type="SUPFAM" id="SSF57184">
    <property type="entry name" value="Growth factor receptor domain"/>
    <property type="match status" value="2"/>
</dbReference>
<dbReference type="FunFam" id="2.10.25.10:FF:000139">
    <property type="entry name" value="Fibulin-1"/>
    <property type="match status" value="1"/>
</dbReference>
<feature type="domain" description="EGF-like" evidence="14">
    <location>
        <begin position="362"/>
        <end position="400"/>
    </location>
</feature>
<dbReference type="InterPro" id="IPR000152">
    <property type="entry name" value="EGF-type_Asp/Asn_hydroxyl_site"/>
</dbReference>
<dbReference type="SUPFAM" id="SSF57196">
    <property type="entry name" value="EGF/Laminin"/>
    <property type="match status" value="2"/>
</dbReference>
<dbReference type="Pfam" id="PF07645">
    <property type="entry name" value="EGF_CA"/>
    <property type="match status" value="6"/>
</dbReference>
<evidence type="ECO:0000256" key="5">
    <source>
        <dbReference type="ARBA" id="ARBA00022536"/>
    </source>
</evidence>
<dbReference type="InterPro" id="IPR055088">
    <property type="entry name" value="Fibulin_C"/>
</dbReference>
<dbReference type="PANTHER" id="PTHR24039">
    <property type="entry name" value="FIBRILLIN-RELATED"/>
    <property type="match status" value="1"/>
</dbReference>
<dbReference type="PANTHER" id="PTHR24039:SF48">
    <property type="entry name" value="FIBRILLIN-2 ISOFORM X1-RELATED"/>
    <property type="match status" value="1"/>
</dbReference>
<reference evidence="15" key="1">
    <citation type="submission" date="2021-02" db="EMBL/GenBank/DDBJ databases">
        <authorList>
            <person name="Nowell W R."/>
        </authorList>
    </citation>
    <scope>NUCLEOTIDE SEQUENCE</scope>
</reference>
<dbReference type="Proteomes" id="UP000663881">
    <property type="component" value="Unassembled WGS sequence"/>
</dbReference>
<keyword evidence="4" id="KW-0272">Extracellular matrix</keyword>
<dbReference type="Pfam" id="PF22914">
    <property type="entry name" value="Fibulin_C"/>
    <property type="match status" value="1"/>
</dbReference>
<dbReference type="PROSITE" id="PS01177">
    <property type="entry name" value="ANAPHYLATOXIN_1"/>
    <property type="match status" value="1"/>
</dbReference>
<dbReference type="InterPro" id="IPR018097">
    <property type="entry name" value="EGF_Ca-bd_CS"/>
</dbReference>
<evidence type="ECO:0000259" key="14">
    <source>
        <dbReference type="PROSITE" id="PS50026"/>
    </source>
</evidence>
<dbReference type="SMART" id="SM00179">
    <property type="entry name" value="EGF_CA"/>
    <property type="match status" value="7"/>
</dbReference>
<keyword evidence="9" id="KW-1015">Disulfide bond</keyword>
<feature type="domain" description="EGF-like" evidence="14">
    <location>
        <begin position="403"/>
        <end position="449"/>
    </location>
</feature>
<gene>
    <name evidence="15" type="ORF">OKA104_LOCUS16326</name>
</gene>
<evidence type="ECO:0000256" key="3">
    <source>
        <dbReference type="ARBA" id="ARBA00022525"/>
    </source>
</evidence>
<dbReference type="InterPro" id="IPR000020">
    <property type="entry name" value="Anaphylatoxin/fibulin"/>
</dbReference>
<evidence type="ECO:0000256" key="12">
    <source>
        <dbReference type="SAM" id="SignalP"/>
    </source>
</evidence>
<dbReference type="PROSITE" id="PS01187">
    <property type="entry name" value="EGF_CA"/>
    <property type="match status" value="3"/>
</dbReference>
<dbReference type="PROSITE" id="PS50026">
    <property type="entry name" value="EGF_3"/>
    <property type="match status" value="2"/>
</dbReference>
<evidence type="ECO:0000313" key="16">
    <source>
        <dbReference type="Proteomes" id="UP000663881"/>
    </source>
</evidence>
<evidence type="ECO:0000256" key="4">
    <source>
        <dbReference type="ARBA" id="ARBA00022530"/>
    </source>
</evidence>
<evidence type="ECO:0000256" key="11">
    <source>
        <dbReference type="PROSITE-ProRule" id="PRU00076"/>
    </source>
</evidence>
<dbReference type="PROSITE" id="PS01178">
    <property type="entry name" value="ANAPHYLATOXIN_2"/>
    <property type="match status" value="1"/>
</dbReference>
<evidence type="ECO:0000256" key="8">
    <source>
        <dbReference type="ARBA" id="ARBA00022837"/>
    </source>
</evidence>
<evidence type="ECO:0000313" key="15">
    <source>
        <dbReference type="EMBL" id="CAF3762387.1"/>
    </source>
</evidence>
<dbReference type="InterPro" id="IPR000742">
    <property type="entry name" value="EGF"/>
</dbReference>
<keyword evidence="10" id="KW-0325">Glycoprotein</keyword>
<accession>A0A818YWP7</accession>
<name>A0A818YWP7_9BILA</name>
<feature type="chain" id="PRO_5032572127" description="Fibulin-1" evidence="12">
    <location>
        <begin position="25"/>
        <end position="631"/>
    </location>
</feature>
<evidence type="ECO:0000259" key="13">
    <source>
        <dbReference type="PROSITE" id="PS01178"/>
    </source>
</evidence>
<comment type="subcellular location">
    <subcellularLocation>
        <location evidence="1">Secreted</location>
        <location evidence="1">Extracellular space</location>
        <location evidence="1">Extracellular matrix</location>
    </subcellularLocation>
</comment>
<evidence type="ECO:0000256" key="6">
    <source>
        <dbReference type="ARBA" id="ARBA00022729"/>
    </source>
</evidence>
<comment type="similarity">
    <text evidence="2">Belongs to the fibulin family.</text>
</comment>
<evidence type="ECO:0008006" key="17">
    <source>
        <dbReference type="Google" id="ProtNLM"/>
    </source>
</evidence>
<evidence type="ECO:0000256" key="10">
    <source>
        <dbReference type="ARBA" id="ARBA00023180"/>
    </source>
</evidence>
<keyword evidence="5 11" id="KW-0245">EGF-like domain</keyword>
<evidence type="ECO:0000256" key="9">
    <source>
        <dbReference type="ARBA" id="ARBA00023157"/>
    </source>
</evidence>
<dbReference type="FunFam" id="2.10.25.10:FF:000038">
    <property type="entry name" value="Fibrillin 2"/>
    <property type="match status" value="2"/>
</dbReference>
<dbReference type="InterPro" id="IPR049883">
    <property type="entry name" value="NOTCH1_EGF-like"/>
</dbReference>
<comment type="caution">
    <text evidence="15">The sequence shown here is derived from an EMBL/GenBank/DDBJ whole genome shotgun (WGS) entry which is preliminary data.</text>
</comment>
<dbReference type="Gene3D" id="2.10.25.10">
    <property type="entry name" value="Laminin"/>
    <property type="match status" value="7"/>
</dbReference>